<keyword evidence="6" id="KW-0460">Magnesium</keyword>
<feature type="domain" description="Protein kinase" evidence="15">
    <location>
        <begin position="472"/>
        <end position="826"/>
    </location>
</feature>
<evidence type="ECO:0000256" key="9">
    <source>
        <dbReference type="ARBA" id="ARBA00023136"/>
    </source>
</evidence>
<dbReference type="InterPro" id="IPR029787">
    <property type="entry name" value="Nucleotide_cyclase"/>
</dbReference>
<evidence type="ECO:0000256" key="1">
    <source>
        <dbReference type="ARBA" id="ARBA00001436"/>
    </source>
</evidence>
<dbReference type="PROSITE" id="PS50125">
    <property type="entry name" value="GUANYLATE_CYCLASE_2"/>
    <property type="match status" value="1"/>
</dbReference>
<dbReference type="InterPro" id="IPR050401">
    <property type="entry name" value="Cyclic_nucleotide_synthase"/>
</dbReference>
<dbReference type="PANTHER" id="PTHR11920">
    <property type="entry name" value="GUANYLYL CYCLASE"/>
    <property type="match status" value="1"/>
</dbReference>
<accession>A0A0K0FKC6</accession>
<evidence type="ECO:0000256" key="8">
    <source>
        <dbReference type="ARBA" id="ARBA00023134"/>
    </source>
</evidence>
<evidence type="ECO:0000256" key="3">
    <source>
        <dbReference type="ARBA" id="ARBA00012202"/>
    </source>
</evidence>
<dbReference type="CDD" id="cd07302">
    <property type="entry name" value="CHD"/>
    <property type="match status" value="1"/>
</dbReference>
<evidence type="ECO:0000256" key="5">
    <source>
        <dbReference type="ARBA" id="ARBA00022741"/>
    </source>
</evidence>
<feature type="coiled-coil region" evidence="13">
    <location>
        <begin position="833"/>
        <end position="871"/>
    </location>
</feature>
<dbReference type="FunFam" id="3.30.70.1230:FF:000035">
    <property type="entry name" value="Guanylate cyclase"/>
    <property type="match status" value="1"/>
</dbReference>
<dbReference type="Pfam" id="PF01094">
    <property type="entry name" value="ANF_receptor"/>
    <property type="match status" value="1"/>
</dbReference>
<keyword evidence="13" id="KW-0175">Coiled coil</keyword>
<dbReference type="GO" id="GO:0001653">
    <property type="term" value="F:peptide receptor activity"/>
    <property type="evidence" value="ECO:0007669"/>
    <property type="project" value="TreeGrafter"/>
</dbReference>
<dbReference type="GO" id="GO:0035556">
    <property type="term" value="P:intracellular signal transduction"/>
    <property type="evidence" value="ECO:0007669"/>
    <property type="project" value="InterPro"/>
</dbReference>
<dbReference type="PANTHER" id="PTHR11920:SF485">
    <property type="entry name" value="RECEPTOR-TYPE GUANYLATE CYCLASE DAF-11"/>
    <property type="match status" value="1"/>
</dbReference>
<dbReference type="SUPFAM" id="SSF56112">
    <property type="entry name" value="Protein kinase-like (PK-like)"/>
    <property type="match status" value="1"/>
</dbReference>
<dbReference type="Gene3D" id="1.10.510.10">
    <property type="entry name" value="Transferase(Phosphotransferase) domain 1"/>
    <property type="match status" value="1"/>
</dbReference>
<evidence type="ECO:0000256" key="12">
    <source>
        <dbReference type="ARBA" id="ARBA00023293"/>
    </source>
</evidence>
<sequence>MNVGIIYDNSWSSNIKTFFQNSINNIYKGNTSLLFTINPIFSEIVPSCENIIGGGEGAYALSKLYYSYKKLNSGAEGIEAFIGPTCSDDLQISSRISKQLHLLEFNIWGEYANEAFDNEIIQMSTESGTNMATNLYTILELLNWRQITIIYCDECMTRFKGKSFLSNEENLILKTIKNILNANSITIKELLNVNEEQINNFDYMNNLLSEARNKARIFVPILGSTLDDYKTYMEASIVNEMKTNNYMTIIFKLFQYPQPSDPWIMSNGSINETILQLFDRTIVLKNDYYPQKRISEFKTLYSIQSNDNSVLFYIQLFETAYTYMFMMTKAYIHSANNISLFSTPQYSTYLMNYMRNNKIDGPYGPIYFDNSNQRVSPYKIYSIEYSTTLKGYNNFMNVTINDKCISDTIDSSYKDNCLALKASIIDLNARILEDLPQDMPSCGFEGELCDQTGTIIIIVAVVLTVLLVTLLFIFVRRMRTGETSNMPWAIEADDLEVLDDDCHIIGSSGGVQSNLSMHSMHQKFESKVKMREILRNCYVGHIKGTGNVLVEPFQLTEKMAYDKQDMQLLFTLRQTIHDNINPFVGICIDNKNSEISFVWQYAMRGNLSSMLFNQQNKIIRDVDIGKDFTGAFVRDILKALDYIHSSSLHYHGGLTPSNCWIDSHWILKVGGCCTLRMLFKWKSNNILTGKKDFPIIMNSDLHYYAPELRKAIKNKMNTNKAEKLEFTTLEGQKQDIYSFGIILYEMLFKKRVVEIDDSYNIQKNEDEDCGFFNVQAESLIPLYPTIPENHNDVHPDLISLMHKCYNGNASLRPDSNMARKITDATLKMPGSLVDQMIKNLEQYTNNLENLIEERTGQLEKEQQRAEQILLELIPKSVADDIKLGRKIEAKTYKYCTVMNSDIVGFTSLCSGILPMEVVNLLAGLAKNFDRIITENKCFKIETIGDAYVVSCGVPEPSKYNNVKNIANMTLQMKEFLLGYKVPHRPEKHLQCRFGFNSGPVFSGVIGLKAPRFCIFGHTALIASKMEQNGVPDRIQMTLRSFQLLSEKFPEFICIPRGGIRIEGVGTLLTYFLEGKDDSKVRTDLIPWDDTDISD</sequence>
<evidence type="ECO:0000313" key="17">
    <source>
        <dbReference type="Proteomes" id="UP000035680"/>
    </source>
</evidence>
<organism evidence="17 18">
    <name type="scientific">Strongyloides venezuelensis</name>
    <name type="common">Threadworm</name>
    <dbReference type="NCBI Taxonomy" id="75913"/>
    <lineage>
        <taxon>Eukaryota</taxon>
        <taxon>Metazoa</taxon>
        <taxon>Ecdysozoa</taxon>
        <taxon>Nematoda</taxon>
        <taxon>Chromadorea</taxon>
        <taxon>Rhabditida</taxon>
        <taxon>Tylenchina</taxon>
        <taxon>Panagrolaimomorpha</taxon>
        <taxon>Strongyloidoidea</taxon>
        <taxon>Strongyloididae</taxon>
        <taxon>Strongyloides</taxon>
    </lineage>
</organism>
<dbReference type="GO" id="GO:0005525">
    <property type="term" value="F:GTP binding"/>
    <property type="evidence" value="ECO:0007669"/>
    <property type="project" value="UniProtKB-KW"/>
</dbReference>
<dbReference type="AlphaFoldDB" id="A0A0K0FKC6"/>
<evidence type="ECO:0000256" key="7">
    <source>
        <dbReference type="ARBA" id="ARBA00022989"/>
    </source>
</evidence>
<dbReference type="GO" id="GO:0009266">
    <property type="term" value="P:response to temperature stimulus"/>
    <property type="evidence" value="ECO:0007669"/>
    <property type="project" value="UniProtKB-ARBA"/>
</dbReference>
<dbReference type="GO" id="GO:0009582">
    <property type="term" value="P:detection of abiotic stimulus"/>
    <property type="evidence" value="ECO:0007669"/>
    <property type="project" value="UniProtKB-ARBA"/>
</dbReference>
<dbReference type="GO" id="GO:0004383">
    <property type="term" value="F:guanylate cyclase activity"/>
    <property type="evidence" value="ECO:0007669"/>
    <property type="project" value="UniProtKB-EC"/>
</dbReference>
<dbReference type="InterPro" id="IPR001054">
    <property type="entry name" value="A/G_cyclase"/>
</dbReference>
<dbReference type="GO" id="GO:0005524">
    <property type="term" value="F:ATP binding"/>
    <property type="evidence" value="ECO:0007669"/>
    <property type="project" value="InterPro"/>
</dbReference>
<evidence type="ECO:0000313" key="18">
    <source>
        <dbReference type="WBParaSite" id="SVE_0949000.1"/>
    </source>
</evidence>
<dbReference type="Gene3D" id="3.30.70.1230">
    <property type="entry name" value="Nucleotide cyclase"/>
    <property type="match status" value="1"/>
</dbReference>
<comment type="subcellular location">
    <subcellularLocation>
        <location evidence="2">Membrane</location>
        <topology evidence="2">Single-pass membrane protein</topology>
    </subcellularLocation>
</comment>
<evidence type="ECO:0000256" key="4">
    <source>
        <dbReference type="ARBA" id="ARBA00022692"/>
    </source>
</evidence>
<dbReference type="EC" id="4.6.1.2" evidence="3"/>
<dbReference type="SMART" id="SM00044">
    <property type="entry name" value="CYCc"/>
    <property type="match status" value="1"/>
</dbReference>
<keyword evidence="8" id="KW-0342">GTP-binding</keyword>
<dbReference type="GO" id="GO:0043005">
    <property type="term" value="C:neuron projection"/>
    <property type="evidence" value="ECO:0007669"/>
    <property type="project" value="UniProtKB-ARBA"/>
</dbReference>
<reference evidence="17" key="1">
    <citation type="submission" date="2014-07" db="EMBL/GenBank/DDBJ databases">
        <authorList>
            <person name="Martin A.A"/>
            <person name="De Silva N."/>
        </authorList>
    </citation>
    <scope>NUCLEOTIDE SEQUENCE</scope>
</reference>
<keyword evidence="17" id="KW-1185">Reference proteome</keyword>
<dbReference type="InterPro" id="IPR011009">
    <property type="entry name" value="Kinase-like_dom_sf"/>
</dbReference>
<evidence type="ECO:0000259" key="15">
    <source>
        <dbReference type="PROSITE" id="PS50011"/>
    </source>
</evidence>
<dbReference type="WBParaSite" id="SVE_0949000.1">
    <property type="protein sequence ID" value="SVE_0949000.1"/>
    <property type="gene ID" value="SVE_0949000"/>
</dbReference>
<evidence type="ECO:0000256" key="13">
    <source>
        <dbReference type="SAM" id="Coils"/>
    </source>
</evidence>
<keyword evidence="11" id="KW-0456">Lyase</keyword>
<dbReference type="GO" id="GO:0042330">
    <property type="term" value="P:taxis"/>
    <property type="evidence" value="ECO:0007669"/>
    <property type="project" value="UniProtKB-ARBA"/>
</dbReference>
<proteinExistence type="predicted"/>
<feature type="transmembrane region" description="Helical" evidence="14">
    <location>
        <begin position="455"/>
        <end position="475"/>
    </location>
</feature>
<feature type="domain" description="Guanylate cyclase" evidence="16">
    <location>
        <begin position="896"/>
        <end position="1026"/>
    </location>
</feature>
<dbReference type="GO" id="GO:0004672">
    <property type="term" value="F:protein kinase activity"/>
    <property type="evidence" value="ECO:0007669"/>
    <property type="project" value="InterPro"/>
</dbReference>
<keyword evidence="4 14" id="KW-0812">Transmembrane</keyword>
<dbReference type="InterPro" id="IPR000719">
    <property type="entry name" value="Prot_kinase_dom"/>
</dbReference>
<dbReference type="GO" id="GO:0004016">
    <property type="term" value="F:adenylate cyclase activity"/>
    <property type="evidence" value="ECO:0007669"/>
    <property type="project" value="TreeGrafter"/>
</dbReference>
<dbReference type="SMART" id="SM00220">
    <property type="entry name" value="S_TKc"/>
    <property type="match status" value="1"/>
</dbReference>
<dbReference type="InterPro" id="IPR001828">
    <property type="entry name" value="ANF_lig-bd_rcpt"/>
</dbReference>
<keyword evidence="5" id="KW-0547">Nucleotide-binding</keyword>
<dbReference type="Gene3D" id="3.40.50.2300">
    <property type="match status" value="1"/>
</dbReference>
<dbReference type="STRING" id="75913.A0A0K0FKC6"/>
<evidence type="ECO:0000256" key="11">
    <source>
        <dbReference type="ARBA" id="ARBA00023239"/>
    </source>
</evidence>
<dbReference type="Pfam" id="PF00069">
    <property type="entry name" value="Pkinase"/>
    <property type="match status" value="1"/>
</dbReference>
<dbReference type="SUPFAM" id="SSF53822">
    <property type="entry name" value="Periplasmic binding protein-like I"/>
    <property type="match status" value="1"/>
</dbReference>
<dbReference type="SUPFAM" id="SSF55073">
    <property type="entry name" value="Nucleotide cyclase"/>
    <property type="match status" value="1"/>
</dbReference>
<evidence type="ECO:0000259" key="16">
    <source>
        <dbReference type="PROSITE" id="PS50125"/>
    </source>
</evidence>
<dbReference type="GO" id="GO:0005886">
    <property type="term" value="C:plasma membrane"/>
    <property type="evidence" value="ECO:0007669"/>
    <property type="project" value="TreeGrafter"/>
</dbReference>
<keyword evidence="9 14" id="KW-0472">Membrane</keyword>
<reference evidence="18" key="2">
    <citation type="submission" date="2015-08" db="UniProtKB">
        <authorList>
            <consortium name="WormBaseParasite"/>
        </authorList>
    </citation>
    <scope>IDENTIFICATION</scope>
</reference>
<dbReference type="GO" id="GO:0007168">
    <property type="term" value="P:receptor guanylyl cyclase signaling pathway"/>
    <property type="evidence" value="ECO:0007669"/>
    <property type="project" value="TreeGrafter"/>
</dbReference>
<evidence type="ECO:0000256" key="2">
    <source>
        <dbReference type="ARBA" id="ARBA00004167"/>
    </source>
</evidence>
<keyword evidence="7 14" id="KW-1133">Transmembrane helix</keyword>
<protein>
    <recommendedName>
        <fullName evidence="3">guanylate cyclase</fullName>
        <ecNumber evidence="3">4.6.1.2</ecNumber>
    </recommendedName>
</protein>
<evidence type="ECO:0000256" key="14">
    <source>
        <dbReference type="SAM" id="Phobius"/>
    </source>
</evidence>
<evidence type="ECO:0000256" key="6">
    <source>
        <dbReference type="ARBA" id="ARBA00022842"/>
    </source>
</evidence>
<comment type="catalytic activity">
    <reaction evidence="1">
        <text>GTP = 3',5'-cyclic GMP + diphosphate</text>
        <dbReference type="Rhea" id="RHEA:13665"/>
        <dbReference type="ChEBI" id="CHEBI:33019"/>
        <dbReference type="ChEBI" id="CHEBI:37565"/>
        <dbReference type="ChEBI" id="CHEBI:57746"/>
        <dbReference type="EC" id="4.6.1.2"/>
    </reaction>
</comment>
<keyword evidence="10" id="KW-0325">Glycoprotein</keyword>
<dbReference type="Proteomes" id="UP000035680">
    <property type="component" value="Unassembled WGS sequence"/>
</dbReference>
<evidence type="ECO:0000256" key="10">
    <source>
        <dbReference type="ARBA" id="ARBA00023180"/>
    </source>
</evidence>
<dbReference type="PROSITE" id="PS50011">
    <property type="entry name" value="PROTEIN_KINASE_DOM"/>
    <property type="match status" value="1"/>
</dbReference>
<dbReference type="GO" id="GO:0009581">
    <property type="term" value="P:detection of external stimulus"/>
    <property type="evidence" value="ECO:0007669"/>
    <property type="project" value="UniProtKB-ARBA"/>
</dbReference>
<dbReference type="InterPro" id="IPR028082">
    <property type="entry name" value="Peripla_BP_I"/>
</dbReference>
<dbReference type="Pfam" id="PF00211">
    <property type="entry name" value="Guanylate_cyc"/>
    <property type="match status" value="1"/>
</dbReference>
<keyword evidence="12" id="KW-0141">cGMP biosynthesis</keyword>
<name>A0A0K0FKC6_STRVS</name>